<protein>
    <submittedName>
        <fullName evidence="1">Uncharacterized protein</fullName>
    </submittedName>
</protein>
<organism evidence="1 2">
    <name type="scientific">[Candida] jaroonii</name>
    <dbReference type="NCBI Taxonomy" id="467808"/>
    <lineage>
        <taxon>Eukaryota</taxon>
        <taxon>Fungi</taxon>
        <taxon>Dikarya</taxon>
        <taxon>Ascomycota</taxon>
        <taxon>Saccharomycotina</taxon>
        <taxon>Pichiomycetes</taxon>
        <taxon>Debaryomycetaceae</taxon>
        <taxon>Yamadazyma</taxon>
    </lineage>
</organism>
<dbReference type="Proteomes" id="UP001152531">
    <property type="component" value="Unassembled WGS sequence"/>
</dbReference>
<evidence type="ECO:0000313" key="2">
    <source>
        <dbReference type="Proteomes" id="UP001152531"/>
    </source>
</evidence>
<name>A0ACA9Y0W7_9ASCO</name>
<gene>
    <name evidence="1" type="ORF">CLIB1444_01S10088</name>
</gene>
<proteinExistence type="predicted"/>
<reference evidence="1" key="1">
    <citation type="submission" date="2022-06" db="EMBL/GenBank/DDBJ databases">
        <authorList>
            <person name="Legras J.-L."/>
            <person name="Devillers H."/>
            <person name="Grondin C."/>
        </authorList>
    </citation>
    <scope>NUCLEOTIDE SEQUENCE</scope>
    <source>
        <strain evidence="1">CLIB 1444</strain>
    </source>
</reference>
<dbReference type="EMBL" id="CALSDN010000001">
    <property type="protein sequence ID" value="CAH6718588.1"/>
    <property type="molecule type" value="Genomic_DNA"/>
</dbReference>
<evidence type="ECO:0000313" key="1">
    <source>
        <dbReference type="EMBL" id="CAH6718588.1"/>
    </source>
</evidence>
<sequence>MESLSVQYKNLCGSIDTARSTKGNECTVAMFPARNLVISFTIRINHHNLYPKYQKLTEIFEKCILESGLWELLGYQIDSFNLENSIEFQICCKKTGRIIEDLGDSEEIGFLNRLDLTFSFISESPFQIMDLLTVFNYLTGSLILNLERIYPLVFSYYGRLFFCLNFEYFKQNLSLIQQLPITEPDIPSDIYLHNSIQLIKIAMESFNSINIMKSNKLKTYRLKDTPKETFENLDQLLHCLTFIDPELFKSLIVQTFEIVSLSDHNEVS</sequence>
<comment type="caution">
    <text evidence="1">The sequence shown here is derived from an EMBL/GenBank/DDBJ whole genome shotgun (WGS) entry which is preliminary data.</text>
</comment>
<keyword evidence="2" id="KW-1185">Reference proteome</keyword>
<accession>A0ACA9Y0W7</accession>